<evidence type="ECO:0000313" key="4">
    <source>
        <dbReference type="Proteomes" id="UP001211907"/>
    </source>
</evidence>
<organism evidence="3 4">
    <name type="scientific">Physocladia obscura</name>
    <dbReference type="NCBI Taxonomy" id="109957"/>
    <lineage>
        <taxon>Eukaryota</taxon>
        <taxon>Fungi</taxon>
        <taxon>Fungi incertae sedis</taxon>
        <taxon>Chytridiomycota</taxon>
        <taxon>Chytridiomycota incertae sedis</taxon>
        <taxon>Chytridiomycetes</taxon>
        <taxon>Chytridiales</taxon>
        <taxon>Chytriomycetaceae</taxon>
        <taxon>Physocladia</taxon>
    </lineage>
</organism>
<evidence type="ECO:0000256" key="1">
    <source>
        <dbReference type="ARBA" id="ARBA00022658"/>
    </source>
</evidence>
<dbReference type="Gene3D" id="1.20.900.10">
    <property type="entry name" value="Dbl homology (DH) domain"/>
    <property type="match status" value="1"/>
</dbReference>
<dbReference type="PANTHER" id="PTHR46572:SF2">
    <property type="entry name" value="RHO1 GDP-GTP EXCHANGE PROTEIN 1-RELATED"/>
    <property type="match status" value="1"/>
</dbReference>
<dbReference type="InterPro" id="IPR052233">
    <property type="entry name" value="Rho-type_GEFs"/>
</dbReference>
<dbReference type="SUPFAM" id="SSF48065">
    <property type="entry name" value="DBL homology domain (DH-domain)"/>
    <property type="match status" value="1"/>
</dbReference>
<dbReference type="PANTHER" id="PTHR46572">
    <property type="entry name" value="RHO1 GDP-GTP EXCHANGE PROTEIN 1-RELATED"/>
    <property type="match status" value="1"/>
</dbReference>
<dbReference type="PROSITE" id="PS50219">
    <property type="entry name" value="CNH"/>
    <property type="match status" value="1"/>
</dbReference>
<keyword evidence="1" id="KW-0344">Guanine-nucleotide releasing factor</keyword>
<evidence type="ECO:0000313" key="3">
    <source>
        <dbReference type="EMBL" id="KAJ3102161.1"/>
    </source>
</evidence>
<accession>A0AAD5ST36</accession>
<dbReference type="Gene3D" id="2.30.29.30">
    <property type="entry name" value="Pleckstrin-homology domain (PH domain)/Phosphotyrosine-binding domain (PTB)"/>
    <property type="match status" value="1"/>
</dbReference>
<evidence type="ECO:0000259" key="2">
    <source>
        <dbReference type="PROSITE" id="PS50219"/>
    </source>
</evidence>
<dbReference type="InterPro" id="IPR011993">
    <property type="entry name" value="PH-like_dom_sf"/>
</dbReference>
<name>A0AAD5ST36_9FUNG</name>
<dbReference type="Proteomes" id="UP001211907">
    <property type="component" value="Unassembled WGS sequence"/>
</dbReference>
<keyword evidence="4" id="KW-1185">Reference proteome</keyword>
<dbReference type="SMART" id="SM00036">
    <property type="entry name" value="CNH"/>
    <property type="match status" value="1"/>
</dbReference>
<proteinExistence type="predicted"/>
<comment type="caution">
    <text evidence="3">The sequence shown here is derived from an EMBL/GenBank/DDBJ whole genome shotgun (WGS) entry which is preliminary data.</text>
</comment>
<dbReference type="InterPro" id="IPR001180">
    <property type="entry name" value="CNH_dom"/>
</dbReference>
<dbReference type="EMBL" id="JADGJH010002182">
    <property type="protein sequence ID" value="KAJ3102161.1"/>
    <property type="molecule type" value="Genomic_DNA"/>
</dbReference>
<feature type="domain" description="CNH" evidence="2">
    <location>
        <begin position="314"/>
        <end position="617"/>
    </location>
</feature>
<sequence length="652" mass="74009">MFVACLDQFPIFEFYGPNLPQARDRYNRELKNNLAFSNLVDTQIRKHGSQTKAPIDYVTTIVKRFSDYLSNLRSIKEKSDHEDPDLDAAIRGIEEMNSRMNEAAKLTQDQRTLQYLFRSIYPDENLNSLNLLSKSRRSIYKTPLTFVKPNGRVHTIDLILLDNFLMMLIKTASDQDIEDNEGVVADNASPGQRKYLYKVYKKPMHLDSISVLFDLLPTSRSVTNDLIRQLTATSIGPPSTAIVHRLNSTGHAPDNKSFYVQDHGQTGDDSLWHFRADAEIFRDQWKKQIEKQASERRQQHPLKLRYLLDPLRSDYWLTEGNKFVGVVVIKNRLLVATRHFIFLGSEGSAYAKSELIMNMCINVKENITQIDAIERDNMLLILADSDLYSYNLSAVMGRLLPDANKRVSQMKPVSFFRTGVCDDKLLICAVGDARLQWQVKLLDPASVRQPQNRGFWSSGQPKMTSHKDIFIPTRVTGIDFLKRRVVIGTCRGFETVHMQRIGPDGNPPLLNSTDANLKSVLNREDLNPLSLFRVNEEAFLICFQDQGLHITTLGKFHTGLPIFNWRKLHPTRFSFIAPYVVAFGANVIDVYHHATGDLVQSIVAENASVLNIGTDGRVIFIRESGTPETAVSGNENVPVYVHMQGSAMWSLG</sequence>
<dbReference type="AlphaFoldDB" id="A0AAD5ST36"/>
<gene>
    <name evidence="3" type="primary">ROM2_2</name>
    <name evidence="3" type="ORF">HK100_004414</name>
</gene>
<protein>
    <submittedName>
        <fullName evidence="3">RHO1 GDP-GTP exchange protein 2</fullName>
    </submittedName>
</protein>
<dbReference type="GO" id="GO:0005085">
    <property type="term" value="F:guanyl-nucleotide exchange factor activity"/>
    <property type="evidence" value="ECO:0007669"/>
    <property type="project" value="UniProtKB-KW"/>
</dbReference>
<dbReference type="Pfam" id="PF00780">
    <property type="entry name" value="CNH"/>
    <property type="match status" value="1"/>
</dbReference>
<reference evidence="3" key="1">
    <citation type="submission" date="2020-05" db="EMBL/GenBank/DDBJ databases">
        <title>Phylogenomic resolution of chytrid fungi.</title>
        <authorList>
            <person name="Stajich J.E."/>
            <person name="Amses K."/>
            <person name="Simmons R."/>
            <person name="Seto K."/>
            <person name="Myers J."/>
            <person name="Bonds A."/>
            <person name="Quandt C.A."/>
            <person name="Barry K."/>
            <person name="Liu P."/>
            <person name="Grigoriev I."/>
            <person name="Longcore J.E."/>
            <person name="James T.Y."/>
        </authorList>
    </citation>
    <scope>NUCLEOTIDE SEQUENCE</scope>
    <source>
        <strain evidence="3">JEL0513</strain>
    </source>
</reference>
<dbReference type="InterPro" id="IPR035899">
    <property type="entry name" value="DBL_dom_sf"/>
</dbReference>